<evidence type="ECO:0008006" key="3">
    <source>
        <dbReference type="Google" id="ProtNLM"/>
    </source>
</evidence>
<keyword evidence="2" id="KW-1185">Reference proteome</keyword>
<evidence type="ECO:0000313" key="1">
    <source>
        <dbReference type="EMBL" id="UQZ83794.1"/>
    </source>
</evidence>
<dbReference type="SUPFAM" id="SSF89550">
    <property type="entry name" value="PHP domain-like"/>
    <property type="match status" value="1"/>
</dbReference>
<evidence type="ECO:0000313" key="2">
    <source>
        <dbReference type="Proteomes" id="UP001057134"/>
    </source>
</evidence>
<accession>A0ABY4RQ17</accession>
<dbReference type="EMBL" id="CP027059">
    <property type="protein sequence ID" value="UQZ83794.1"/>
    <property type="molecule type" value="Genomic_DNA"/>
</dbReference>
<reference evidence="1" key="1">
    <citation type="submission" date="2018-02" db="EMBL/GenBank/DDBJ databases">
        <authorList>
            <person name="Kim S.-K."/>
            <person name="Jung H.-I."/>
            <person name="Lee S.-W."/>
        </authorList>
    </citation>
    <scope>NUCLEOTIDE SEQUENCE</scope>
    <source>
        <strain evidence="1">SK3146</strain>
    </source>
</reference>
<gene>
    <name evidence="1" type="ORF">SK3146_03001</name>
</gene>
<dbReference type="Pfam" id="PF12228">
    <property type="entry name" value="DUF3604"/>
    <property type="match status" value="1"/>
</dbReference>
<protein>
    <recommendedName>
        <fullName evidence="3">DUF3604 domain-containing protein</fullName>
    </recommendedName>
</protein>
<dbReference type="RefSeq" id="WP_249865778.1">
    <property type="nucleotide sequence ID" value="NZ_CP027059.1"/>
</dbReference>
<reference evidence="1" key="2">
    <citation type="journal article" date="2021" name="J Anim Sci Technol">
        <title>Complete genome sequence of Paenibacillus konkukensis sp. nov. SK3146 as a potential probiotic strain.</title>
        <authorList>
            <person name="Jung H.I."/>
            <person name="Park S."/>
            <person name="Niu K.M."/>
            <person name="Lee S.W."/>
            <person name="Kothari D."/>
            <person name="Yi K.J."/>
            <person name="Kim S.K."/>
        </authorList>
    </citation>
    <scope>NUCLEOTIDE SEQUENCE</scope>
    <source>
        <strain evidence="1">SK3146</strain>
    </source>
</reference>
<organism evidence="1 2">
    <name type="scientific">Paenibacillus konkukensis</name>
    <dbReference type="NCBI Taxonomy" id="2020716"/>
    <lineage>
        <taxon>Bacteria</taxon>
        <taxon>Bacillati</taxon>
        <taxon>Bacillota</taxon>
        <taxon>Bacilli</taxon>
        <taxon>Bacillales</taxon>
        <taxon>Paenibacillaceae</taxon>
        <taxon>Paenibacillus</taxon>
    </lineage>
</organism>
<sequence>MPLYWGDLHNHCGISYGFGGLENALRAARGQLDFVAIIGHASWYDMPARTEGLEYLVDFHKEGFAKLKGHWDQVRETVKSFNVPGEFVTFQGYEAHSSQYGDHHFVSPDDDLPLVEGESPAAIVRKLAPRRVIAVPHHVGYTPGYRGGNWDSFDPAISPIVEVYSKHGSGMSDQGLYPYYHDMGPRDSRSSVYEALRRKHRFGFVGSTDHHAGYPGSYGDGRLAVMADEKTRESIWEAILARRTYAVTGDKIACRFTMNGLPMGSEAKASERRFELDVTACDQIDKIVVYKNLRPWQIINGESLLLSGSSRSREAGAGVYKVRVEMGWGDSKNGFFWNGAADVGGGRLLSVETCFRGRSVLAPTPEMKDDPSMNAIGNELIRQTDTSVEWSCTTFKNPTTMHSHTAALILEIEGSEASQVRVQLNGVELTATIGELLAGNRTKHLKPYNSEAMVLQRAVPQHAYTVKEAWTDTEAESECDVYHVEIRQMNGQCAFISPIYALS</sequence>
<proteinExistence type="predicted"/>
<dbReference type="Gene3D" id="3.20.20.140">
    <property type="entry name" value="Metal-dependent hydrolases"/>
    <property type="match status" value="1"/>
</dbReference>
<dbReference type="InterPro" id="IPR016195">
    <property type="entry name" value="Pol/histidinol_Pase-like"/>
</dbReference>
<name>A0ABY4RQ17_9BACL</name>
<dbReference type="Proteomes" id="UP001057134">
    <property type="component" value="Chromosome"/>
</dbReference>
<dbReference type="InterPro" id="IPR022028">
    <property type="entry name" value="DUF3604"/>
</dbReference>